<feature type="compositionally biased region" description="Low complexity" evidence="1">
    <location>
        <begin position="89"/>
        <end position="100"/>
    </location>
</feature>
<feature type="region of interest" description="Disordered" evidence="1">
    <location>
        <begin position="995"/>
        <end position="1072"/>
    </location>
</feature>
<evidence type="ECO:0000256" key="1">
    <source>
        <dbReference type="SAM" id="MobiDB-lite"/>
    </source>
</evidence>
<dbReference type="EMBL" id="BSXT01002242">
    <property type="protein sequence ID" value="GMF47903.1"/>
    <property type="molecule type" value="Genomic_DNA"/>
</dbReference>
<sequence length="1094" mass="114413">MHDPHLAAAAAGGLDAPGLSPSDLQLNARLCRILAERFPEAMEIPSGETRVLELRIGSRQDGALTAPPGSSSPRQASGRAAQPSSIGLAASDVDSAGGSSQPRRTLAQLRRVRPNTLTPAEKLHRLSHPVSATAAGSRRKPHQPPDQPYSIPFPGEEGHEEAMELLAGDDLGAVSDGELLRLSAVSSRQRRHRHQASSSVTPSSAAKVARPASATGDEASFDFDLEDPMGDVELDASVEVGVSVTSSTGIVSTTGTSSVVAATSSPVTATSSTTVTTVVSAAPTVDSAVVSCTAPRDSSVSMATSSSAATASSSAVLVSTSSCSTESASADSNCLYHWIGELGWARRIAVDLAPSSFFPTSGIVTSAPSSADPVVASAPILSSTLTSTPLSSTSLVASSTASSTVMSIPASSSAIAASLSIHYLTEFSVSDRVALGLGGSAESSSDSTSRGAGSSAKPLELLSGSSDAESDSVAASSTENESSHDSSDDSDDVSLRDLVSRMQTGRIATHGKAQSYLALGRAPPSSPRSSDSAGVLSAQRSSSAPKTTKEKKERRKHKHRHKRKHKSKHRHKHKHRLSDLENSAGSAGDADPPRRSERLASSDSAGCPRPSKKSRRDLPPSSSRLSNHSTGASPVVPSSLPSTAASVGVTPHPEVHSTPALPVVLRVSYSTLQTRAAQAASRDSRITPQNARLHDLPFLHFGSTRCWKAILERQTGQIVRAGGDRSRIPPTPSSIDGLRAFADVYNPDHPSQLLRRLLPTSPIFVSPLRLSEARTRLGNSARASSLMKRLAELWVKLGGETPSPTKPGNSASLARDDHPTRYFVALWERTHWVVESSVMMGLHPSRQASRSYEEIADMNTEWFRYKLCRKRRSGALRSLMATISDDLYSAVVKSIDGVPAPDVDAELYFEPSVPMYPLVNLSWIPGGSDWCQAVSEVDSAEPWRVDPNIVEAEVEDDVDLTEPDPPIRSTSTPPCANRAGIHIFERCGPGELGWSASDSAATARSARDARDGSGDSPPDSIFGPDSPDLAGSLSSALGSSVGASSQASSSAGQRSRTGNSAGHPVQGQDSAMDMLVSAASAIFQAPSPNAPVTL</sequence>
<feature type="compositionally biased region" description="Low complexity" evidence="1">
    <location>
        <begin position="995"/>
        <end position="1004"/>
    </location>
</feature>
<feature type="region of interest" description="Disordered" evidence="1">
    <location>
        <begin position="518"/>
        <end position="656"/>
    </location>
</feature>
<organism evidence="2 3">
    <name type="scientific">Phytophthora fragariaefolia</name>
    <dbReference type="NCBI Taxonomy" id="1490495"/>
    <lineage>
        <taxon>Eukaryota</taxon>
        <taxon>Sar</taxon>
        <taxon>Stramenopiles</taxon>
        <taxon>Oomycota</taxon>
        <taxon>Peronosporomycetes</taxon>
        <taxon>Peronosporales</taxon>
        <taxon>Peronosporaceae</taxon>
        <taxon>Phytophthora</taxon>
    </lineage>
</organism>
<feature type="compositionally biased region" description="Low complexity" evidence="1">
    <location>
        <begin position="440"/>
        <end position="477"/>
    </location>
</feature>
<name>A0A9W7D0B2_9STRA</name>
<feature type="compositionally biased region" description="Low complexity" evidence="1">
    <location>
        <begin position="1030"/>
        <end position="1056"/>
    </location>
</feature>
<feature type="region of interest" description="Disordered" evidence="1">
    <location>
        <begin position="439"/>
        <end position="493"/>
    </location>
</feature>
<evidence type="ECO:0000313" key="3">
    <source>
        <dbReference type="Proteomes" id="UP001165121"/>
    </source>
</evidence>
<reference evidence="2" key="1">
    <citation type="submission" date="2023-04" db="EMBL/GenBank/DDBJ databases">
        <title>Phytophthora fragariaefolia NBRC 109709.</title>
        <authorList>
            <person name="Ichikawa N."/>
            <person name="Sato H."/>
            <person name="Tonouchi N."/>
        </authorList>
    </citation>
    <scope>NUCLEOTIDE SEQUENCE</scope>
    <source>
        <strain evidence="2">NBRC 109709</strain>
    </source>
</reference>
<keyword evidence="3" id="KW-1185">Reference proteome</keyword>
<feature type="compositionally biased region" description="Basic and acidic residues" evidence="1">
    <location>
        <begin position="481"/>
        <end position="493"/>
    </location>
</feature>
<dbReference type="OrthoDB" id="121747at2759"/>
<comment type="caution">
    <text evidence="2">The sequence shown here is derived from an EMBL/GenBank/DDBJ whole genome shotgun (WGS) entry which is preliminary data.</text>
</comment>
<dbReference type="AlphaFoldDB" id="A0A9W7D0B2"/>
<proteinExistence type="predicted"/>
<gene>
    <name evidence="2" type="ORF">Pfra01_001826700</name>
</gene>
<protein>
    <submittedName>
        <fullName evidence="2">Unnamed protein product</fullName>
    </submittedName>
</protein>
<feature type="compositionally biased region" description="Basic and acidic residues" evidence="1">
    <location>
        <begin position="591"/>
        <end position="600"/>
    </location>
</feature>
<feature type="compositionally biased region" description="Basic residues" evidence="1">
    <location>
        <begin position="552"/>
        <end position="576"/>
    </location>
</feature>
<accession>A0A9W7D0B2</accession>
<feature type="region of interest" description="Disordered" evidence="1">
    <location>
        <begin position="61"/>
        <end position="156"/>
    </location>
</feature>
<feature type="region of interest" description="Disordered" evidence="1">
    <location>
        <begin position="185"/>
        <end position="219"/>
    </location>
</feature>
<evidence type="ECO:0000313" key="2">
    <source>
        <dbReference type="EMBL" id="GMF47903.1"/>
    </source>
</evidence>
<feature type="region of interest" description="Disordered" evidence="1">
    <location>
        <begin position="954"/>
        <end position="975"/>
    </location>
</feature>
<feature type="compositionally biased region" description="Low complexity" evidence="1">
    <location>
        <begin position="521"/>
        <end position="533"/>
    </location>
</feature>
<dbReference type="Proteomes" id="UP001165121">
    <property type="component" value="Unassembled WGS sequence"/>
</dbReference>